<dbReference type="Proteomes" id="UP001322277">
    <property type="component" value="Chromosome 1"/>
</dbReference>
<sequence length="75" mass="8427">MDLNRTILRTIKIIRPVYSIIERVGKLQQVSQPEAPDDGSGPLLSPGFSCDNPYFTWVGIQTDDTLGLFDEPFSR</sequence>
<organism evidence="1 2">
    <name type="scientific">Colletotrichum destructivum</name>
    <dbReference type="NCBI Taxonomy" id="34406"/>
    <lineage>
        <taxon>Eukaryota</taxon>
        <taxon>Fungi</taxon>
        <taxon>Dikarya</taxon>
        <taxon>Ascomycota</taxon>
        <taxon>Pezizomycotina</taxon>
        <taxon>Sordariomycetes</taxon>
        <taxon>Hypocreomycetidae</taxon>
        <taxon>Glomerellales</taxon>
        <taxon>Glomerellaceae</taxon>
        <taxon>Colletotrichum</taxon>
        <taxon>Colletotrichum destructivum species complex</taxon>
    </lineage>
</organism>
<accession>A0AAX4I0W4</accession>
<gene>
    <name evidence="1" type="ORF">CDEST_01986</name>
</gene>
<protein>
    <submittedName>
        <fullName evidence="1">Uncharacterized protein</fullName>
    </submittedName>
</protein>
<name>A0AAX4I0W4_9PEZI</name>
<evidence type="ECO:0000313" key="2">
    <source>
        <dbReference type="Proteomes" id="UP001322277"/>
    </source>
</evidence>
<dbReference type="RefSeq" id="XP_062774196.1">
    <property type="nucleotide sequence ID" value="XM_062918145.1"/>
</dbReference>
<evidence type="ECO:0000313" key="1">
    <source>
        <dbReference type="EMBL" id="WQF76972.1"/>
    </source>
</evidence>
<keyword evidence="2" id="KW-1185">Reference proteome</keyword>
<proteinExistence type="predicted"/>
<dbReference type="EMBL" id="CP137305">
    <property type="protein sequence ID" value="WQF76972.1"/>
    <property type="molecule type" value="Genomic_DNA"/>
</dbReference>
<dbReference type="GeneID" id="87938489"/>
<dbReference type="AlphaFoldDB" id="A0AAX4I0W4"/>
<dbReference type="KEGG" id="cdet:87938489"/>
<reference evidence="2" key="1">
    <citation type="journal article" date="2023" name="bioRxiv">
        <title>Complete genome of the Medicago anthracnose fungus, Colletotrichum destructivum, reveals a mini-chromosome-like region within a core chromosome.</title>
        <authorList>
            <person name="Lapalu N."/>
            <person name="Simon A."/>
            <person name="Lu A."/>
            <person name="Plaumann P.-L."/>
            <person name="Amselem J."/>
            <person name="Pigne S."/>
            <person name="Auger A."/>
            <person name="Koch C."/>
            <person name="Dallery J.-F."/>
            <person name="O'Connell R.J."/>
        </authorList>
    </citation>
    <scope>NUCLEOTIDE SEQUENCE [LARGE SCALE GENOMIC DNA]</scope>
    <source>
        <strain evidence="2">CBS 520.97</strain>
    </source>
</reference>